<keyword evidence="2" id="KW-0560">Oxidoreductase</keyword>
<dbReference type="InParanoid" id="A0A165F6V6"/>
<feature type="binding site" evidence="4">
    <location>
        <position position="101"/>
    </location>
    <ligand>
        <name>substrate</name>
    </ligand>
</feature>
<evidence type="ECO:0000259" key="6">
    <source>
        <dbReference type="Pfam" id="PF00248"/>
    </source>
</evidence>
<feature type="domain" description="NADP-dependent oxidoreductase" evidence="6">
    <location>
        <begin position="25"/>
        <end position="252"/>
    </location>
</feature>
<keyword evidence="8" id="KW-1185">Reference proteome</keyword>
<dbReference type="SUPFAM" id="SSF51430">
    <property type="entry name" value="NAD(P)-linked oxidoreductase"/>
    <property type="match status" value="1"/>
</dbReference>
<evidence type="ECO:0000256" key="5">
    <source>
        <dbReference type="PIRSR" id="PIRSR000097-3"/>
    </source>
</evidence>
<name>A0A165F6V6_9APHY</name>
<evidence type="ECO:0000256" key="1">
    <source>
        <dbReference type="ARBA" id="ARBA00007905"/>
    </source>
</evidence>
<dbReference type="FunFam" id="3.20.20.100:FF:000015">
    <property type="entry name" value="Oxidoreductase, aldo/keto reductase family"/>
    <property type="match status" value="1"/>
</dbReference>
<organism evidence="7 8">
    <name type="scientific">Laetiporus sulphureus 93-53</name>
    <dbReference type="NCBI Taxonomy" id="1314785"/>
    <lineage>
        <taxon>Eukaryota</taxon>
        <taxon>Fungi</taxon>
        <taxon>Dikarya</taxon>
        <taxon>Basidiomycota</taxon>
        <taxon>Agaricomycotina</taxon>
        <taxon>Agaricomycetes</taxon>
        <taxon>Polyporales</taxon>
        <taxon>Laetiporus</taxon>
    </lineage>
</organism>
<dbReference type="InterPro" id="IPR023210">
    <property type="entry name" value="NADP_OxRdtase_dom"/>
</dbReference>
<evidence type="ECO:0000256" key="4">
    <source>
        <dbReference type="PIRSR" id="PIRSR000097-2"/>
    </source>
</evidence>
<feature type="site" description="Lowers pKa of active site Tyr" evidence="5">
    <location>
        <position position="68"/>
    </location>
</feature>
<evidence type="ECO:0000256" key="2">
    <source>
        <dbReference type="ARBA" id="ARBA00023002"/>
    </source>
</evidence>
<dbReference type="InterPro" id="IPR018170">
    <property type="entry name" value="Aldo/ket_reductase_CS"/>
</dbReference>
<proteinExistence type="inferred from homology"/>
<dbReference type="GO" id="GO:0016491">
    <property type="term" value="F:oxidoreductase activity"/>
    <property type="evidence" value="ECO:0007669"/>
    <property type="project" value="UniProtKB-KW"/>
</dbReference>
<feature type="active site" description="Proton donor" evidence="3">
    <location>
        <position position="43"/>
    </location>
</feature>
<evidence type="ECO:0000313" key="8">
    <source>
        <dbReference type="Proteomes" id="UP000076871"/>
    </source>
</evidence>
<dbReference type="OrthoDB" id="416253at2759"/>
<dbReference type="PRINTS" id="PR00069">
    <property type="entry name" value="ALDKETRDTASE"/>
</dbReference>
<dbReference type="PROSITE" id="PS00063">
    <property type="entry name" value="ALDOKETO_REDUCTASE_3"/>
    <property type="match status" value="1"/>
</dbReference>
<sequence>MPVLGFGVAYGFDKPIDTRLVTTPAVLEAFKAGYRHIDTARMYNNEEKVGEAVRESGLKREELFLTTKIDSAVHGYESAIRSINASLKGLGLDYVDLFLIHDANSGKQRRLETYKALLEAKADGKIHSVGVSNYGVKHLEEIAAAGYEPPSVNQVELHPFCQQKPIVAYCQANNIVVQAYCPIVRGKMDDPVIQDIAQKYNRDRAQILIRWSLQHGFVPLPKSSQPERIKSNAQVFDFALADEDMARLDALDRGKAGAISWNPVNVD</sequence>
<gene>
    <name evidence="7" type="ORF">LAESUDRAFT_649076</name>
</gene>
<dbReference type="EMBL" id="KV427615">
    <property type="protein sequence ID" value="KZT08502.1"/>
    <property type="molecule type" value="Genomic_DNA"/>
</dbReference>
<dbReference type="Gene3D" id="3.20.20.100">
    <property type="entry name" value="NADP-dependent oxidoreductase domain"/>
    <property type="match status" value="1"/>
</dbReference>
<dbReference type="STRING" id="1314785.A0A165F6V6"/>
<dbReference type="Pfam" id="PF00248">
    <property type="entry name" value="Aldo_ket_red"/>
    <property type="match status" value="1"/>
</dbReference>
<dbReference type="PANTHER" id="PTHR43827">
    <property type="entry name" value="2,5-DIKETO-D-GLUCONIC ACID REDUCTASE"/>
    <property type="match status" value="1"/>
</dbReference>
<evidence type="ECO:0000313" key="7">
    <source>
        <dbReference type="EMBL" id="KZT08502.1"/>
    </source>
</evidence>
<accession>A0A165F6V6</accession>
<protein>
    <submittedName>
        <fullName evidence="7">Aldo/keto reductase</fullName>
    </submittedName>
</protein>
<evidence type="ECO:0000256" key="3">
    <source>
        <dbReference type="PIRSR" id="PIRSR000097-1"/>
    </source>
</evidence>
<dbReference type="PROSITE" id="PS00798">
    <property type="entry name" value="ALDOKETO_REDUCTASE_1"/>
    <property type="match status" value="1"/>
</dbReference>
<dbReference type="PIRSF" id="PIRSF000097">
    <property type="entry name" value="AKR"/>
    <property type="match status" value="1"/>
</dbReference>
<dbReference type="CDD" id="cd19071">
    <property type="entry name" value="AKR_AKR1-5-like"/>
    <property type="match status" value="1"/>
</dbReference>
<dbReference type="RefSeq" id="XP_040766242.1">
    <property type="nucleotide sequence ID" value="XM_040904150.1"/>
</dbReference>
<dbReference type="PANTHER" id="PTHR43827:SF13">
    <property type="entry name" value="ALDO_KETO REDUCTASE FAMILY PROTEIN"/>
    <property type="match status" value="1"/>
</dbReference>
<reference evidence="7 8" key="1">
    <citation type="journal article" date="2016" name="Mol. Biol. Evol.">
        <title>Comparative Genomics of Early-Diverging Mushroom-Forming Fungi Provides Insights into the Origins of Lignocellulose Decay Capabilities.</title>
        <authorList>
            <person name="Nagy L.G."/>
            <person name="Riley R."/>
            <person name="Tritt A."/>
            <person name="Adam C."/>
            <person name="Daum C."/>
            <person name="Floudas D."/>
            <person name="Sun H."/>
            <person name="Yadav J.S."/>
            <person name="Pangilinan J."/>
            <person name="Larsson K.H."/>
            <person name="Matsuura K."/>
            <person name="Barry K."/>
            <person name="Labutti K."/>
            <person name="Kuo R."/>
            <person name="Ohm R.A."/>
            <person name="Bhattacharya S.S."/>
            <person name="Shirouzu T."/>
            <person name="Yoshinaga Y."/>
            <person name="Martin F.M."/>
            <person name="Grigoriev I.V."/>
            <person name="Hibbett D.S."/>
        </authorList>
    </citation>
    <scope>NUCLEOTIDE SEQUENCE [LARGE SCALE GENOMIC DNA]</scope>
    <source>
        <strain evidence="7 8">93-53</strain>
    </source>
</reference>
<dbReference type="InterPro" id="IPR020471">
    <property type="entry name" value="AKR"/>
</dbReference>
<dbReference type="Proteomes" id="UP000076871">
    <property type="component" value="Unassembled WGS sequence"/>
</dbReference>
<dbReference type="GeneID" id="63821180"/>
<comment type="similarity">
    <text evidence="1">Belongs to the aldo/keto reductase family.</text>
</comment>
<dbReference type="InterPro" id="IPR036812">
    <property type="entry name" value="NAD(P)_OxRdtase_dom_sf"/>
</dbReference>
<dbReference type="AlphaFoldDB" id="A0A165F6V6"/>